<keyword evidence="4" id="KW-1185">Reference proteome</keyword>
<evidence type="ECO:0000256" key="1">
    <source>
        <dbReference type="SAM" id="MobiDB-lite"/>
    </source>
</evidence>
<comment type="caution">
    <text evidence="2">The sequence shown here is derived from an EMBL/GenBank/DDBJ whole genome shotgun (WGS) entry which is preliminary data.</text>
</comment>
<evidence type="ECO:0000313" key="4">
    <source>
        <dbReference type="Proteomes" id="UP001642484"/>
    </source>
</evidence>
<feature type="non-terminal residue" evidence="2">
    <location>
        <position position="99"/>
    </location>
</feature>
<accession>A0ABP0MLH8</accession>
<gene>
    <name evidence="2" type="ORF">CCMP2556_LOCUS26282</name>
    <name evidence="3" type="ORF">CCMP2556_LOCUS26434</name>
</gene>
<proteinExistence type="predicted"/>
<organism evidence="2 4">
    <name type="scientific">Durusdinium trenchii</name>
    <dbReference type="NCBI Taxonomy" id="1381693"/>
    <lineage>
        <taxon>Eukaryota</taxon>
        <taxon>Sar</taxon>
        <taxon>Alveolata</taxon>
        <taxon>Dinophyceae</taxon>
        <taxon>Suessiales</taxon>
        <taxon>Symbiodiniaceae</taxon>
        <taxon>Durusdinium</taxon>
    </lineage>
</organism>
<name>A0ABP0MLH8_9DINO</name>
<reference evidence="2 4" key="1">
    <citation type="submission" date="2024-02" db="EMBL/GenBank/DDBJ databases">
        <authorList>
            <person name="Chen Y."/>
            <person name="Shah S."/>
            <person name="Dougan E. K."/>
            <person name="Thang M."/>
            <person name="Chan C."/>
        </authorList>
    </citation>
    <scope>NUCLEOTIDE SEQUENCE [LARGE SCALE GENOMIC DNA]</scope>
</reference>
<sequence length="99" mass="10990">ADEDNDEIQEGEMMGIVRLDDGRRIQVPMRYLEAREGDDSPGYEDVEMDAKQANENGGNDGNAGQEEVPDQPMNLVEGSQDRVERLDSAASSESDPEFR</sequence>
<evidence type="ECO:0000313" key="3">
    <source>
        <dbReference type="EMBL" id="CAK9052388.1"/>
    </source>
</evidence>
<protein>
    <submittedName>
        <fullName evidence="2">Uncharacterized protein</fullName>
    </submittedName>
</protein>
<dbReference type="EMBL" id="CAXAMN010018413">
    <property type="protein sequence ID" value="CAK9052388.1"/>
    <property type="molecule type" value="Genomic_DNA"/>
</dbReference>
<evidence type="ECO:0000313" key="2">
    <source>
        <dbReference type="EMBL" id="CAK9051963.1"/>
    </source>
</evidence>
<feature type="region of interest" description="Disordered" evidence="1">
    <location>
        <begin position="33"/>
        <end position="99"/>
    </location>
</feature>
<dbReference type="EMBL" id="CAXAMN010018158">
    <property type="protein sequence ID" value="CAK9051963.1"/>
    <property type="molecule type" value="Genomic_DNA"/>
</dbReference>
<feature type="compositionally biased region" description="Low complexity" evidence="1">
    <location>
        <begin position="53"/>
        <end position="66"/>
    </location>
</feature>
<feature type="non-terminal residue" evidence="2">
    <location>
        <position position="1"/>
    </location>
</feature>
<dbReference type="Proteomes" id="UP001642484">
    <property type="component" value="Unassembled WGS sequence"/>
</dbReference>